<gene>
    <name evidence="1" type="ORF">g.47106</name>
</gene>
<dbReference type="EMBL" id="GGMR01011293">
    <property type="protein sequence ID" value="MBY23912.1"/>
    <property type="molecule type" value="Transcribed_RNA"/>
</dbReference>
<evidence type="ECO:0000313" key="1">
    <source>
        <dbReference type="EMBL" id="MBY23912.1"/>
    </source>
</evidence>
<accession>A0A2S2P3I4</accession>
<sequence>MLFTYMCNPQCAPGTRRFSRNSSNVIPFLGRYYLLKLLLSVVRHECPPPPNTPFPLQSLTRRLYTRPTAIVSTFVITSQTNVPPPCPSYNHTHALCAGIE</sequence>
<reference evidence="1" key="1">
    <citation type="submission" date="2018-04" db="EMBL/GenBank/DDBJ databases">
        <title>Transcriptome of Schizaphis graminum biotype I.</title>
        <authorList>
            <person name="Scully E.D."/>
            <person name="Geib S.M."/>
            <person name="Palmer N.A."/>
            <person name="Koch K."/>
            <person name="Bradshaw J."/>
            <person name="Heng-Moss T."/>
            <person name="Sarath G."/>
        </authorList>
    </citation>
    <scope>NUCLEOTIDE SEQUENCE</scope>
</reference>
<proteinExistence type="predicted"/>
<organism evidence="1">
    <name type="scientific">Schizaphis graminum</name>
    <name type="common">Green bug aphid</name>
    <dbReference type="NCBI Taxonomy" id="13262"/>
    <lineage>
        <taxon>Eukaryota</taxon>
        <taxon>Metazoa</taxon>
        <taxon>Ecdysozoa</taxon>
        <taxon>Arthropoda</taxon>
        <taxon>Hexapoda</taxon>
        <taxon>Insecta</taxon>
        <taxon>Pterygota</taxon>
        <taxon>Neoptera</taxon>
        <taxon>Paraneoptera</taxon>
        <taxon>Hemiptera</taxon>
        <taxon>Sternorrhyncha</taxon>
        <taxon>Aphidomorpha</taxon>
        <taxon>Aphidoidea</taxon>
        <taxon>Aphididae</taxon>
        <taxon>Aphidini</taxon>
        <taxon>Schizaphis</taxon>
    </lineage>
</organism>
<name>A0A2S2P3I4_SCHGA</name>
<dbReference type="AlphaFoldDB" id="A0A2S2P3I4"/>
<protein>
    <submittedName>
        <fullName evidence="1">Uncharacterized protein</fullName>
    </submittedName>
</protein>